<dbReference type="FunFam" id="3.30.70.580:FF:000002">
    <property type="entry name" value="tRNA pseudouridine synthase"/>
    <property type="match status" value="1"/>
</dbReference>
<keyword evidence="6" id="KW-0413">Isomerase</keyword>
<dbReference type="CDD" id="cd02568">
    <property type="entry name" value="PseudoU_synth_PUS1_PUS2"/>
    <property type="match status" value="1"/>
</dbReference>
<comment type="catalytic activity">
    <reaction evidence="1">
        <text>a uridine in mRNA = a pseudouridine in mRNA</text>
        <dbReference type="Rhea" id="RHEA:56644"/>
        <dbReference type="Rhea" id="RHEA-COMP:14658"/>
        <dbReference type="Rhea" id="RHEA-COMP:14659"/>
        <dbReference type="ChEBI" id="CHEBI:65314"/>
        <dbReference type="ChEBI" id="CHEBI:65315"/>
    </reaction>
</comment>
<dbReference type="EMBL" id="HG805810">
    <property type="protein sequence ID" value="CDW51813.1"/>
    <property type="molecule type" value="Genomic_DNA"/>
</dbReference>
<dbReference type="NCBIfam" id="TIGR00071">
    <property type="entry name" value="hisT_truA"/>
    <property type="match status" value="1"/>
</dbReference>
<dbReference type="Pfam" id="PF01416">
    <property type="entry name" value="PseudoU_synth_1"/>
    <property type="match status" value="1"/>
</dbReference>
<dbReference type="InterPro" id="IPR020094">
    <property type="entry name" value="TruA/RsuA/RluB/E/F_N"/>
</dbReference>
<evidence type="ECO:0000256" key="16">
    <source>
        <dbReference type="ARBA" id="ARBA00080849"/>
    </source>
</evidence>
<dbReference type="GO" id="GO:0005634">
    <property type="term" value="C:nucleus"/>
    <property type="evidence" value="ECO:0007669"/>
    <property type="project" value="UniProtKB-SubCell"/>
</dbReference>
<evidence type="ECO:0000256" key="19">
    <source>
        <dbReference type="PIRSR" id="PIRSR641708-2"/>
    </source>
</evidence>
<dbReference type="FunFam" id="3.30.70.660:FF:000002">
    <property type="entry name" value="tRNA pseudouridine synthase"/>
    <property type="match status" value="1"/>
</dbReference>
<comment type="subcellular location">
    <subcellularLocation>
        <location evidence="2">Nucleus</location>
    </subcellularLocation>
</comment>
<evidence type="ECO:0000256" key="17">
    <source>
        <dbReference type="ARBA" id="ARBA00081344"/>
    </source>
</evidence>
<dbReference type="GO" id="GO:0031119">
    <property type="term" value="P:tRNA pseudouridine synthesis"/>
    <property type="evidence" value="ECO:0007669"/>
    <property type="project" value="InterPro"/>
</dbReference>
<reference evidence="22" key="1">
    <citation type="submission" date="2014-01" db="EMBL/GenBank/DDBJ databases">
        <authorList>
            <person name="Aslett M."/>
        </authorList>
    </citation>
    <scope>NUCLEOTIDE SEQUENCE</scope>
</reference>
<sequence length="349" mass="40679">MGENVAEHNNVFDELPLKRVRQESNTENSEAGEAKDTEFVRRKKLKYALLLAYRGKAYHGMQINQETPTIEYYLFDALKKLNYITEEQARKPSCFKFQRAARTDKGVSAARQVCSVQLPLKEDATDEAVTSLNHLLPDDIRIMGKLAVVRTTRGFDSKKWCDSRRYSYVLPAFCFAPLQETYDPDTYHLPDESLEEINRILQYYVGTHNFFNFTSGKTYIEESSKRYIMECNCSRLPVINAPEYLIVSFKGQSFLIHQIRKMIGLCISIIRGHCTEDYMRSVWLPERVRIPMAPALGLLLEEPYFACYNQRYGATHKPISWDTVMEKCDRFREQYIIADMIETDKKEKL</sequence>
<evidence type="ECO:0000256" key="14">
    <source>
        <dbReference type="ARBA" id="ARBA00075153"/>
    </source>
</evidence>
<organism evidence="22 23">
    <name type="scientific">Trichuris trichiura</name>
    <name type="common">Whipworm</name>
    <name type="synonym">Trichocephalus trichiurus</name>
    <dbReference type="NCBI Taxonomy" id="36087"/>
    <lineage>
        <taxon>Eukaryota</taxon>
        <taxon>Metazoa</taxon>
        <taxon>Ecdysozoa</taxon>
        <taxon>Nematoda</taxon>
        <taxon>Enoplea</taxon>
        <taxon>Dorylaimia</taxon>
        <taxon>Trichinellida</taxon>
        <taxon>Trichuridae</taxon>
        <taxon>Trichuris</taxon>
    </lineage>
</organism>
<comment type="catalytic activity">
    <reaction evidence="9">
        <text>uridine(38/39/40) in tRNA = pseudouridine(38/39/40) in tRNA</text>
        <dbReference type="Rhea" id="RHEA:22376"/>
        <dbReference type="Rhea" id="RHEA-COMP:10085"/>
        <dbReference type="Rhea" id="RHEA-COMP:10087"/>
        <dbReference type="ChEBI" id="CHEBI:65314"/>
        <dbReference type="ChEBI" id="CHEBI:65315"/>
        <dbReference type="EC" id="5.4.99.12"/>
    </reaction>
</comment>
<dbReference type="InterPro" id="IPR001406">
    <property type="entry name" value="PsdUridine_synth_TruA"/>
</dbReference>
<keyword evidence="23" id="KW-1185">Reference proteome</keyword>
<dbReference type="GO" id="GO:0003723">
    <property type="term" value="F:RNA binding"/>
    <property type="evidence" value="ECO:0007669"/>
    <property type="project" value="InterPro"/>
</dbReference>
<evidence type="ECO:0000256" key="6">
    <source>
        <dbReference type="ARBA" id="ARBA00023235"/>
    </source>
</evidence>
<dbReference type="GO" id="GO:0006397">
    <property type="term" value="P:mRNA processing"/>
    <property type="evidence" value="ECO:0007669"/>
    <property type="project" value="UniProtKB-KW"/>
</dbReference>
<dbReference type="Proteomes" id="UP000030665">
    <property type="component" value="Unassembled WGS sequence"/>
</dbReference>
<dbReference type="OrthoDB" id="10256309at2759"/>
<evidence type="ECO:0000256" key="15">
    <source>
        <dbReference type="ARBA" id="ARBA00079087"/>
    </source>
</evidence>
<accession>A0A077YWJ2</accession>
<comment type="subunit">
    <text evidence="11">Monomer. Forms a complex with RARG and the SRA1 RNA in the nucleus.</text>
</comment>
<evidence type="ECO:0000256" key="8">
    <source>
        <dbReference type="ARBA" id="ARBA00036943"/>
    </source>
</evidence>
<evidence type="ECO:0000256" key="18">
    <source>
        <dbReference type="PIRSR" id="PIRSR641708-1"/>
    </source>
</evidence>
<dbReference type="GO" id="GO:1990481">
    <property type="term" value="P:mRNA pseudouridine synthesis"/>
    <property type="evidence" value="ECO:0007669"/>
    <property type="project" value="TreeGrafter"/>
</dbReference>
<evidence type="ECO:0000256" key="1">
    <source>
        <dbReference type="ARBA" id="ARBA00001166"/>
    </source>
</evidence>
<feature type="active site" description="Nucleophile" evidence="18">
    <location>
        <position position="104"/>
    </location>
</feature>
<dbReference type="AlphaFoldDB" id="A0A077YWJ2"/>
<keyword evidence="4" id="KW-0507">mRNA processing</keyword>
<evidence type="ECO:0000256" key="2">
    <source>
        <dbReference type="ARBA" id="ARBA00004123"/>
    </source>
</evidence>
<dbReference type="InterPro" id="IPR020095">
    <property type="entry name" value="PsdUridine_synth_TruA_C"/>
</dbReference>
<proteinExistence type="inferred from homology"/>
<feature type="binding site" evidence="19">
    <location>
        <position position="166"/>
    </location>
    <ligand>
        <name>substrate</name>
    </ligand>
</feature>
<evidence type="ECO:0000256" key="10">
    <source>
        <dbReference type="ARBA" id="ARBA00053709"/>
    </source>
</evidence>
<dbReference type="InterPro" id="IPR020103">
    <property type="entry name" value="PsdUridine_synth_cat_dom_sf"/>
</dbReference>
<evidence type="ECO:0000313" key="23">
    <source>
        <dbReference type="Proteomes" id="UP000030665"/>
    </source>
</evidence>
<dbReference type="PANTHER" id="PTHR11142">
    <property type="entry name" value="PSEUDOURIDYLATE SYNTHASE"/>
    <property type="match status" value="1"/>
</dbReference>
<dbReference type="Gene3D" id="3.30.70.660">
    <property type="entry name" value="Pseudouridine synthase I, catalytic domain, C-terminal subdomain"/>
    <property type="match status" value="1"/>
</dbReference>
<evidence type="ECO:0000256" key="4">
    <source>
        <dbReference type="ARBA" id="ARBA00022664"/>
    </source>
</evidence>
<name>A0A077YWJ2_TRITR</name>
<evidence type="ECO:0000313" key="22">
    <source>
        <dbReference type="EMBL" id="CDW51813.1"/>
    </source>
</evidence>
<keyword evidence="7" id="KW-0539">Nucleus</keyword>
<dbReference type="SUPFAM" id="SSF55120">
    <property type="entry name" value="Pseudouridine synthase"/>
    <property type="match status" value="1"/>
</dbReference>
<dbReference type="STRING" id="36087.A0A077YWJ2"/>
<feature type="domain" description="Pseudouridine synthase I TruA alpha/beta" evidence="21">
    <location>
        <begin position="201"/>
        <end position="305"/>
    </location>
</feature>
<comment type="similarity">
    <text evidence="3">Belongs to the tRNA pseudouridine synthase TruA family.</text>
</comment>
<protein>
    <recommendedName>
        <fullName evidence="13">Pseudouridylate synthase 1 homolog</fullName>
        <ecNumber evidence="12">5.4.99.12</ecNumber>
    </recommendedName>
    <alternativeName>
        <fullName evidence="14">tRNA pseudouridine synthase 1</fullName>
    </alternativeName>
    <alternativeName>
        <fullName evidence="17">tRNA pseudouridine(38-40) synthase</fullName>
    </alternativeName>
    <alternativeName>
        <fullName evidence="15">tRNA pseudouridylate synthase I</fullName>
    </alternativeName>
    <alternativeName>
        <fullName evidence="16">tRNA-uridine isomerase I</fullName>
    </alternativeName>
</protein>
<dbReference type="InterPro" id="IPR041708">
    <property type="entry name" value="PUS1/PUS2-like"/>
</dbReference>
<evidence type="ECO:0000256" key="9">
    <source>
        <dbReference type="ARBA" id="ARBA00052184"/>
    </source>
</evidence>
<dbReference type="GO" id="GO:0160147">
    <property type="term" value="F:tRNA pseudouridine(38-40) synthase activity"/>
    <property type="evidence" value="ECO:0007669"/>
    <property type="project" value="UniProtKB-EC"/>
</dbReference>
<feature type="region of interest" description="Disordered" evidence="20">
    <location>
        <begin position="16"/>
        <end position="35"/>
    </location>
</feature>
<evidence type="ECO:0000256" key="7">
    <source>
        <dbReference type="ARBA" id="ARBA00023242"/>
    </source>
</evidence>
<evidence type="ECO:0000256" key="11">
    <source>
        <dbReference type="ARBA" id="ARBA00064589"/>
    </source>
</evidence>
<comment type="catalytic activity">
    <reaction evidence="8">
        <text>a uridine in tRNA = a pseudouridine in tRNA</text>
        <dbReference type="Rhea" id="RHEA:54572"/>
        <dbReference type="Rhea" id="RHEA-COMP:13339"/>
        <dbReference type="Rhea" id="RHEA-COMP:13934"/>
        <dbReference type="ChEBI" id="CHEBI:65314"/>
        <dbReference type="ChEBI" id="CHEBI:65315"/>
    </reaction>
</comment>
<dbReference type="EC" id="5.4.99.12" evidence="12"/>
<dbReference type="InterPro" id="IPR020097">
    <property type="entry name" value="PsdUridine_synth_TruA_a/b_dom"/>
</dbReference>
<comment type="function">
    <text evidence="10">Pseudouridylate synthase that catalyzes pseudouridylation of tRNAs and mRNAs. Acts on positions 27/28 in the anticodon stem and also positions 34 and 36 in the anticodon of an intron containing tRNA. Also catalyzes pseudouridylation of mRNAs: mediates pseudouridylation of mRNAs with the consensus sequence 5'-UGUAG-3'. Acts as a regulator of pre-mRNA splicing by mediating pseudouridylation of pre-mRNAs at locations associated with alternatively spliced regions. Pseudouridylation of pre-mRNAs near splice sites directly regulates mRNA splicing and mRNA 3'-end processing. Involved in regulation of nuclear receptor activity through pseudouridylation of SRA1 mRNA.</text>
</comment>
<dbReference type="PANTHER" id="PTHR11142:SF4">
    <property type="entry name" value="PSEUDOURIDYLATE SYNTHASE 1 HOMOLOG"/>
    <property type="match status" value="1"/>
</dbReference>
<evidence type="ECO:0000256" key="3">
    <source>
        <dbReference type="ARBA" id="ARBA00009375"/>
    </source>
</evidence>
<evidence type="ECO:0000256" key="5">
    <source>
        <dbReference type="ARBA" id="ARBA00022694"/>
    </source>
</evidence>
<dbReference type="Gene3D" id="3.30.70.580">
    <property type="entry name" value="Pseudouridine synthase I, catalytic domain, N-terminal subdomain"/>
    <property type="match status" value="1"/>
</dbReference>
<keyword evidence="5" id="KW-0819">tRNA processing</keyword>
<evidence type="ECO:0000256" key="12">
    <source>
        <dbReference type="ARBA" id="ARBA00066509"/>
    </source>
</evidence>
<gene>
    <name evidence="22" type="ORF">TTRE_0000007201</name>
</gene>
<evidence type="ECO:0000256" key="20">
    <source>
        <dbReference type="SAM" id="MobiDB-lite"/>
    </source>
</evidence>
<evidence type="ECO:0000256" key="13">
    <source>
        <dbReference type="ARBA" id="ARBA00068582"/>
    </source>
</evidence>
<evidence type="ECO:0000259" key="21">
    <source>
        <dbReference type="Pfam" id="PF01416"/>
    </source>
</evidence>
<reference evidence="22" key="2">
    <citation type="submission" date="2014-03" db="EMBL/GenBank/DDBJ databases">
        <title>The whipworm genome and dual-species transcriptomics of an intimate host-pathogen interaction.</title>
        <authorList>
            <person name="Foth B.J."/>
            <person name="Tsai I.J."/>
            <person name="Reid A.J."/>
            <person name="Bancroft A.J."/>
            <person name="Nichol S."/>
            <person name="Tracey A."/>
            <person name="Holroyd N."/>
            <person name="Cotton J.A."/>
            <person name="Stanley E.J."/>
            <person name="Zarowiecki M."/>
            <person name="Liu J.Z."/>
            <person name="Huckvale T."/>
            <person name="Cooper P.J."/>
            <person name="Grencis R.K."/>
            <person name="Berriman M."/>
        </authorList>
    </citation>
    <scope>NUCLEOTIDE SEQUENCE [LARGE SCALE GENOMIC DNA]</scope>
</reference>